<dbReference type="InterPro" id="IPR012678">
    <property type="entry name" value="Ribosomal_uL23/eL15/eS24_sf"/>
</dbReference>
<evidence type="ECO:0000313" key="8">
    <source>
        <dbReference type="Proteomes" id="UP000075714"/>
    </source>
</evidence>
<keyword evidence="8" id="KW-1185">Reference proteome</keyword>
<sequence>MHSLAGAAPSSETRATTSDNASAGPAATATGGTETEPEEPPPPLRFVSSEWRAGREGRHAALPARRLPICFPTLTLQMLKLPPEQLEQLRETGWLREVAFRTTPEVTKLEIAAYLESVYGMSVERVNTINYLGRVRTAYGAGGKAYVYREDDWKKAYVTFRPPPGMEHLLEAATGGGAAAEGREQQQRPLLERIREAARAPRSPRRRLPWANKRPGQAGAGDGGPGGASE</sequence>
<evidence type="ECO:0000256" key="6">
    <source>
        <dbReference type="SAM" id="MobiDB-lite"/>
    </source>
</evidence>
<evidence type="ECO:0000256" key="4">
    <source>
        <dbReference type="ARBA" id="ARBA00035287"/>
    </source>
</evidence>
<dbReference type="PANTHER" id="PTHR12059">
    <property type="entry name" value="RIBOSOMAL PROTEIN L23-RELATED"/>
    <property type="match status" value="1"/>
</dbReference>
<protein>
    <recommendedName>
        <fullName evidence="4">Large ribosomal subunit protein uL23c</fullName>
    </recommendedName>
    <alternativeName>
        <fullName evidence="5">Large ribosomal subunit protein uL23m</fullName>
    </alternativeName>
</protein>
<feature type="compositionally biased region" description="Gly residues" evidence="6">
    <location>
        <begin position="218"/>
        <end position="230"/>
    </location>
</feature>
<comment type="caution">
    <text evidence="7">The sequence shown here is derived from an EMBL/GenBank/DDBJ whole genome shotgun (WGS) entry which is preliminary data.</text>
</comment>
<dbReference type="Proteomes" id="UP000075714">
    <property type="component" value="Unassembled WGS sequence"/>
</dbReference>
<keyword evidence="3" id="KW-0687">Ribonucleoprotein</keyword>
<dbReference type="PANTHER" id="PTHR12059:SF5">
    <property type="entry name" value="LARGE RIBOSOMAL SUBUNIT PROTEIN UL23M"/>
    <property type="match status" value="1"/>
</dbReference>
<name>A0A150GNV1_GONPE</name>
<evidence type="ECO:0000256" key="2">
    <source>
        <dbReference type="ARBA" id="ARBA00022980"/>
    </source>
</evidence>
<evidence type="ECO:0000313" key="7">
    <source>
        <dbReference type="EMBL" id="KXZ51536.1"/>
    </source>
</evidence>
<feature type="compositionally biased region" description="Basic and acidic residues" evidence="6">
    <location>
        <begin position="181"/>
        <end position="199"/>
    </location>
</feature>
<evidence type="ECO:0000256" key="1">
    <source>
        <dbReference type="ARBA" id="ARBA00006700"/>
    </source>
</evidence>
<proteinExistence type="inferred from homology"/>
<organism evidence="7 8">
    <name type="scientific">Gonium pectorale</name>
    <name type="common">Green alga</name>
    <dbReference type="NCBI Taxonomy" id="33097"/>
    <lineage>
        <taxon>Eukaryota</taxon>
        <taxon>Viridiplantae</taxon>
        <taxon>Chlorophyta</taxon>
        <taxon>core chlorophytes</taxon>
        <taxon>Chlorophyceae</taxon>
        <taxon>CS clade</taxon>
        <taxon>Chlamydomonadales</taxon>
        <taxon>Volvocaceae</taxon>
        <taxon>Gonium</taxon>
    </lineage>
</organism>
<dbReference type="OrthoDB" id="275582at2759"/>
<evidence type="ECO:0000256" key="3">
    <source>
        <dbReference type="ARBA" id="ARBA00023274"/>
    </source>
</evidence>
<feature type="compositionally biased region" description="Polar residues" evidence="6">
    <location>
        <begin position="10"/>
        <end position="21"/>
    </location>
</feature>
<dbReference type="Pfam" id="PF00276">
    <property type="entry name" value="Ribosomal_L23"/>
    <property type="match status" value="1"/>
</dbReference>
<dbReference type="GO" id="GO:0032543">
    <property type="term" value="P:mitochondrial translation"/>
    <property type="evidence" value="ECO:0007669"/>
    <property type="project" value="TreeGrafter"/>
</dbReference>
<dbReference type="EMBL" id="LSYV01000013">
    <property type="protein sequence ID" value="KXZ51536.1"/>
    <property type="molecule type" value="Genomic_DNA"/>
</dbReference>
<feature type="region of interest" description="Disordered" evidence="6">
    <location>
        <begin position="174"/>
        <end position="230"/>
    </location>
</feature>
<feature type="region of interest" description="Disordered" evidence="6">
    <location>
        <begin position="1"/>
        <end position="47"/>
    </location>
</feature>
<feature type="compositionally biased region" description="Low complexity" evidence="6">
    <location>
        <begin position="23"/>
        <end position="34"/>
    </location>
</feature>
<dbReference type="Gene3D" id="3.30.70.330">
    <property type="match status" value="1"/>
</dbReference>
<dbReference type="InterPro" id="IPR012677">
    <property type="entry name" value="Nucleotide-bd_a/b_plait_sf"/>
</dbReference>
<keyword evidence="2" id="KW-0689">Ribosomal protein</keyword>
<dbReference type="GO" id="GO:0003735">
    <property type="term" value="F:structural constituent of ribosome"/>
    <property type="evidence" value="ECO:0007669"/>
    <property type="project" value="InterPro"/>
</dbReference>
<dbReference type="AlphaFoldDB" id="A0A150GNV1"/>
<dbReference type="SUPFAM" id="SSF54189">
    <property type="entry name" value="Ribosomal proteins S24e, L23 and L15e"/>
    <property type="match status" value="1"/>
</dbReference>
<comment type="similarity">
    <text evidence="1">Belongs to the universal ribosomal protein uL23 family.</text>
</comment>
<dbReference type="InterPro" id="IPR013025">
    <property type="entry name" value="Ribosomal_uL23-like"/>
</dbReference>
<evidence type="ECO:0000256" key="5">
    <source>
        <dbReference type="ARBA" id="ARBA00039977"/>
    </source>
</evidence>
<dbReference type="STRING" id="33097.A0A150GNV1"/>
<dbReference type="GO" id="GO:0005762">
    <property type="term" value="C:mitochondrial large ribosomal subunit"/>
    <property type="evidence" value="ECO:0007669"/>
    <property type="project" value="TreeGrafter"/>
</dbReference>
<accession>A0A150GNV1</accession>
<reference evidence="8" key="1">
    <citation type="journal article" date="2016" name="Nat. Commun.">
        <title>The Gonium pectorale genome demonstrates co-option of cell cycle regulation during the evolution of multicellularity.</title>
        <authorList>
            <person name="Hanschen E.R."/>
            <person name="Marriage T.N."/>
            <person name="Ferris P.J."/>
            <person name="Hamaji T."/>
            <person name="Toyoda A."/>
            <person name="Fujiyama A."/>
            <person name="Neme R."/>
            <person name="Noguchi H."/>
            <person name="Minakuchi Y."/>
            <person name="Suzuki M."/>
            <person name="Kawai-Toyooka H."/>
            <person name="Smith D.R."/>
            <person name="Sparks H."/>
            <person name="Anderson J."/>
            <person name="Bakaric R."/>
            <person name="Luria V."/>
            <person name="Karger A."/>
            <person name="Kirschner M.W."/>
            <person name="Durand P.M."/>
            <person name="Michod R.E."/>
            <person name="Nozaki H."/>
            <person name="Olson B.J."/>
        </authorList>
    </citation>
    <scope>NUCLEOTIDE SEQUENCE [LARGE SCALE GENOMIC DNA]</scope>
    <source>
        <strain evidence="8">NIES-2863</strain>
    </source>
</reference>
<gene>
    <name evidence="7" type="ORF">GPECTOR_12g499</name>
</gene>